<reference evidence="2 3" key="1">
    <citation type="journal article" date="2023" name="Int. J. Syst. Evol. Microbiol.">
        <title>Physiological and genomic analyses of cobalamin (vitamin B12)-auxotrophy of Lysobacter auxotrophicus sp. nov., a methionine-auxotrophic chitinolytic bacterium isolated from chitin-treated soil.</title>
        <authorList>
            <person name="Saito A."/>
            <person name="Dohra H."/>
            <person name="Hamada M."/>
            <person name="Moriuchi R."/>
            <person name="Kotsuchibashi Y."/>
            <person name="Mori K."/>
        </authorList>
    </citation>
    <scope>NUCLEOTIDE SEQUENCE [LARGE SCALE GENOMIC DNA]</scope>
    <source>
        <strain evidence="2 3">5-21a</strain>
    </source>
</reference>
<keyword evidence="1" id="KW-0812">Transmembrane</keyword>
<keyword evidence="3" id="KW-1185">Reference proteome</keyword>
<name>A0ABM8D8J5_9GAMM</name>
<gene>
    <name evidence="2" type="ORF">LA521A_00590</name>
</gene>
<dbReference type="Pfam" id="PF11391">
    <property type="entry name" value="DUF2798"/>
    <property type="match status" value="1"/>
</dbReference>
<keyword evidence="1" id="KW-0472">Membrane</keyword>
<dbReference type="Proteomes" id="UP001317822">
    <property type="component" value="Chromosome"/>
</dbReference>
<evidence type="ECO:0000256" key="1">
    <source>
        <dbReference type="SAM" id="Phobius"/>
    </source>
</evidence>
<evidence type="ECO:0000313" key="3">
    <source>
        <dbReference type="Proteomes" id="UP001317822"/>
    </source>
</evidence>
<protein>
    <submittedName>
        <fullName evidence="2">DUF2798 domain-containing protein</fullName>
    </submittedName>
</protein>
<evidence type="ECO:0000313" key="2">
    <source>
        <dbReference type="EMBL" id="BDU14858.1"/>
    </source>
</evidence>
<organism evidence="2 3">
    <name type="scientific">Lysobacter auxotrophicus</name>
    <dbReference type="NCBI Taxonomy" id="2992573"/>
    <lineage>
        <taxon>Bacteria</taxon>
        <taxon>Pseudomonadati</taxon>
        <taxon>Pseudomonadota</taxon>
        <taxon>Gammaproteobacteria</taxon>
        <taxon>Lysobacterales</taxon>
        <taxon>Lysobacteraceae</taxon>
        <taxon>Lysobacter</taxon>
    </lineage>
</organism>
<sequence>MLTPRQARYAFLPAMLVAMVVLIGVALVVLQQGLAAGPDEFWMLAWVLAFVLALPGAMLLLPVVGAVLRAATRHETVPLAGGKIPNPGQWGRR</sequence>
<keyword evidence="1" id="KW-1133">Transmembrane helix</keyword>
<feature type="transmembrane region" description="Helical" evidence="1">
    <location>
        <begin position="9"/>
        <end position="30"/>
    </location>
</feature>
<dbReference type="RefSeq" id="WP_281780425.1">
    <property type="nucleotide sequence ID" value="NZ_AP027041.1"/>
</dbReference>
<dbReference type="InterPro" id="IPR021529">
    <property type="entry name" value="DUF2798"/>
</dbReference>
<accession>A0ABM8D8J5</accession>
<proteinExistence type="predicted"/>
<feature type="transmembrane region" description="Helical" evidence="1">
    <location>
        <begin position="42"/>
        <end position="68"/>
    </location>
</feature>
<dbReference type="EMBL" id="AP027041">
    <property type="protein sequence ID" value="BDU14858.1"/>
    <property type="molecule type" value="Genomic_DNA"/>
</dbReference>